<dbReference type="Gramene" id="TuG1812G0100004232.01.T01">
    <property type="protein sequence ID" value="TuG1812G0100004232.01.T01.cds338383"/>
    <property type="gene ID" value="TuG1812G0100004232.01"/>
</dbReference>
<protein>
    <submittedName>
        <fullName evidence="2">Uncharacterized protein</fullName>
    </submittedName>
</protein>
<proteinExistence type="predicted"/>
<reference evidence="3" key="1">
    <citation type="journal article" date="2013" name="Nature">
        <title>Draft genome of the wheat A-genome progenitor Triticum urartu.</title>
        <authorList>
            <person name="Ling H.Q."/>
            <person name="Zhao S."/>
            <person name="Liu D."/>
            <person name="Wang J."/>
            <person name="Sun H."/>
            <person name="Zhang C."/>
            <person name="Fan H."/>
            <person name="Li D."/>
            <person name="Dong L."/>
            <person name="Tao Y."/>
            <person name="Gao C."/>
            <person name="Wu H."/>
            <person name="Li Y."/>
            <person name="Cui Y."/>
            <person name="Guo X."/>
            <person name="Zheng S."/>
            <person name="Wang B."/>
            <person name="Yu K."/>
            <person name="Liang Q."/>
            <person name="Yang W."/>
            <person name="Lou X."/>
            <person name="Chen J."/>
            <person name="Feng M."/>
            <person name="Jian J."/>
            <person name="Zhang X."/>
            <person name="Luo G."/>
            <person name="Jiang Y."/>
            <person name="Liu J."/>
            <person name="Wang Z."/>
            <person name="Sha Y."/>
            <person name="Zhang B."/>
            <person name="Wu H."/>
            <person name="Tang D."/>
            <person name="Shen Q."/>
            <person name="Xue P."/>
            <person name="Zou S."/>
            <person name="Wang X."/>
            <person name="Liu X."/>
            <person name="Wang F."/>
            <person name="Yang Y."/>
            <person name="An X."/>
            <person name="Dong Z."/>
            <person name="Zhang K."/>
            <person name="Zhang X."/>
            <person name="Luo M.C."/>
            <person name="Dvorak J."/>
            <person name="Tong Y."/>
            <person name="Wang J."/>
            <person name="Yang H."/>
            <person name="Li Z."/>
            <person name="Wang D."/>
            <person name="Zhang A."/>
            <person name="Wang J."/>
        </authorList>
    </citation>
    <scope>NUCLEOTIDE SEQUENCE</scope>
    <source>
        <strain evidence="3">cv. G1812</strain>
    </source>
</reference>
<feature type="compositionally biased region" description="Basic and acidic residues" evidence="1">
    <location>
        <begin position="161"/>
        <end position="176"/>
    </location>
</feature>
<feature type="region of interest" description="Disordered" evidence="1">
    <location>
        <begin position="142"/>
        <end position="176"/>
    </location>
</feature>
<gene>
    <name evidence="2" type="primary">LOC125555976</name>
</gene>
<dbReference type="AlphaFoldDB" id="A0A8R7P7M7"/>
<reference evidence="2" key="3">
    <citation type="submission" date="2022-06" db="UniProtKB">
        <authorList>
            <consortium name="EnsemblPlants"/>
        </authorList>
    </citation>
    <scope>IDENTIFICATION</scope>
</reference>
<reference evidence="2" key="2">
    <citation type="submission" date="2018-03" db="EMBL/GenBank/DDBJ databases">
        <title>The Triticum urartu genome reveals the dynamic nature of wheat genome evolution.</title>
        <authorList>
            <person name="Ling H."/>
            <person name="Ma B."/>
            <person name="Shi X."/>
            <person name="Liu H."/>
            <person name="Dong L."/>
            <person name="Sun H."/>
            <person name="Cao Y."/>
            <person name="Gao Q."/>
            <person name="Zheng S."/>
            <person name="Li Y."/>
            <person name="Yu Y."/>
            <person name="Du H."/>
            <person name="Qi M."/>
            <person name="Li Y."/>
            <person name="Yu H."/>
            <person name="Cui Y."/>
            <person name="Wang N."/>
            <person name="Chen C."/>
            <person name="Wu H."/>
            <person name="Zhao Y."/>
            <person name="Zhang J."/>
            <person name="Li Y."/>
            <person name="Zhou W."/>
            <person name="Zhang B."/>
            <person name="Hu W."/>
            <person name="Eijk M."/>
            <person name="Tang J."/>
            <person name="Witsenboer H."/>
            <person name="Zhao S."/>
            <person name="Li Z."/>
            <person name="Zhang A."/>
            <person name="Wang D."/>
            <person name="Liang C."/>
        </authorList>
    </citation>
    <scope>NUCLEOTIDE SEQUENCE [LARGE SCALE GENOMIC DNA]</scope>
    <source>
        <strain evidence="2">cv. G1812</strain>
    </source>
</reference>
<dbReference type="EnsemblPlants" id="TuG1812G0100004232.01.T01">
    <property type="protein sequence ID" value="TuG1812G0100004232.01.T01.cds338383"/>
    <property type="gene ID" value="TuG1812G0100004232.01"/>
</dbReference>
<sequence>MHAHTNTRYTVLCPSLASQSDELAGPDIERQRDVLDDGGEAEGDAGAKGQQLGPPHLLAERHADVDADLPTTVRGARRRVEQRLRQHVDDDQHDPGDLAAPVVTVVVAGAAELQVDGRGLQHRRGHVGPHQVHEGAVVPVVDGRGRRAGDGAVVGRGHHDRGRERQDERGEAEQQAHRLGAVGLVPLPPPRHVRWIDFCCCLAT</sequence>
<name>A0A8R7P7M7_TRIUA</name>
<evidence type="ECO:0000313" key="3">
    <source>
        <dbReference type="Proteomes" id="UP000015106"/>
    </source>
</evidence>
<evidence type="ECO:0000313" key="2">
    <source>
        <dbReference type="EnsemblPlants" id="TuG1812G0100004232.01.T01.cds338383"/>
    </source>
</evidence>
<accession>A0A8R7P7M7</accession>
<dbReference type="Proteomes" id="UP000015106">
    <property type="component" value="Chromosome 1"/>
</dbReference>
<organism evidence="2 3">
    <name type="scientific">Triticum urartu</name>
    <name type="common">Red wild einkorn</name>
    <name type="synonym">Crithodium urartu</name>
    <dbReference type="NCBI Taxonomy" id="4572"/>
    <lineage>
        <taxon>Eukaryota</taxon>
        <taxon>Viridiplantae</taxon>
        <taxon>Streptophyta</taxon>
        <taxon>Embryophyta</taxon>
        <taxon>Tracheophyta</taxon>
        <taxon>Spermatophyta</taxon>
        <taxon>Magnoliopsida</taxon>
        <taxon>Liliopsida</taxon>
        <taxon>Poales</taxon>
        <taxon>Poaceae</taxon>
        <taxon>BOP clade</taxon>
        <taxon>Pooideae</taxon>
        <taxon>Triticodae</taxon>
        <taxon>Triticeae</taxon>
        <taxon>Triticinae</taxon>
        <taxon>Triticum</taxon>
    </lineage>
</organism>
<evidence type="ECO:0000256" key="1">
    <source>
        <dbReference type="SAM" id="MobiDB-lite"/>
    </source>
</evidence>
<keyword evidence="3" id="KW-1185">Reference proteome</keyword>